<organism evidence="2 3">
    <name type="scientific">Arenimonas maotaiensis</name>
    <dbReference type="NCBI Taxonomy" id="1446479"/>
    <lineage>
        <taxon>Bacteria</taxon>
        <taxon>Pseudomonadati</taxon>
        <taxon>Pseudomonadota</taxon>
        <taxon>Gammaproteobacteria</taxon>
        <taxon>Lysobacterales</taxon>
        <taxon>Lysobacteraceae</taxon>
        <taxon>Arenimonas</taxon>
    </lineage>
</organism>
<dbReference type="RefSeq" id="WP_188448100.1">
    <property type="nucleotide sequence ID" value="NZ_BMFO01000002.1"/>
</dbReference>
<evidence type="ECO:0000259" key="1">
    <source>
        <dbReference type="PROSITE" id="PS51340"/>
    </source>
</evidence>
<keyword evidence="3" id="KW-1185">Reference proteome</keyword>
<feature type="domain" description="MOSC" evidence="1">
    <location>
        <begin position="18"/>
        <end position="145"/>
    </location>
</feature>
<dbReference type="InterPro" id="IPR011037">
    <property type="entry name" value="Pyrv_Knase-like_insert_dom_sf"/>
</dbReference>
<evidence type="ECO:0000313" key="3">
    <source>
        <dbReference type="Proteomes" id="UP000632858"/>
    </source>
</evidence>
<dbReference type="SUPFAM" id="SSF50800">
    <property type="entry name" value="PK beta-barrel domain-like"/>
    <property type="match status" value="1"/>
</dbReference>
<dbReference type="InterPro" id="IPR052716">
    <property type="entry name" value="MOSC_domain"/>
</dbReference>
<reference evidence="2" key="1">
    <citation type="journal article" date="2014" name="Int. J. Syst. Evol. Microbiol.">
        <title>Complete genome sequence of Corynebacterium casei LMG S-19264T (=DSM 44701T), isolated from a smear-ripened cheese.</title>
        <authorList>
            <consortium name="US DOE Joint Genome Institute (JGI-PGF)"/>
            <person name="Walter F."/>
            <person name="Albersmeier A."/>
            <person name="Kalinowski J."/>
            <person name="Ruckert C."/>
        </authorList>
    </citation>
    <scope>NUCLEOTIDE SEQUENCE</scope>
    <source>
        <strain evidence="2">CGMCC 1.12726</strain>
    </source>
</reference>
<proteinExistence type="predicted"/>
<evidence type="ECO:0000313" key="2">
    <source>
        <dbReference type="EMBL" id="GGF88684.1"/>
    </source>
</evidence>
<sequence length="146" mass="15947">MPELAAIAFRRQAKGRMLEIAEVDIDRETGVVPDTRGKPGRRQVSVLSLPSWRDACAELGADLPWTFRRANLLVDGLRFSAADVGRILRIGEVELELTVETDPCPRMDAQHAGLTAALTPDWRGGVCGRVRRAGRVRIGDAVGFAD</sequence>
<accession>A0A917FJD0</accession>
<dbReference type="AlphaFoldDB" id="A0A917FJD0"/>
<gene>
    <name evidence="2" type="ORF">GCM10010960_08180</name>
</gene>
<reference evidence="2" key="2">
    <citation type="submission" date="2020-09" db="EMBL/GenBank/DDBJ databases">
        <authorList>
            <person name="Sun Q."/>
            <person name="Zhou Y."/>
        </authorList>
    </citation>
    <scope>NUCLEOTIDE SEQUENCE</scope>
    <source>
        <strain evidence="2">CGMCC 1.12726</strain>
    </source>
</reference>
<dbReference type="PROSITE" id="PS51340">
    <property type="entry name" value="MOSC"/>
    <property type="match status" value="1"/>
</dbReference>
<comment type="caution">
    <text evidence="2">The sequence shown here is derived from an EMBL/GenBank/DDBJ whole genome shotgun (WGS) entry which is preliminary data.</text>
</comment>
<dbReference type="GO" id="GO:0030170">
    <property type="term" value="F:pyridoxal phosphate binding"/>
    <property type="evidence" value="ECO:0007669"/>
    <property type="project" value="InterPro"/>
</dbReference>
<dbReference type="PANTHER" id="PTHR36930:SF1">
    <property type="entry name" value="MOSC DOMAIN-CONTAINING PROTEIN"/>
    <property type="match status" value="1"/>
</dbReference>
<protein>
    <submittedName>
        <fullName evidence="2">Molybdenum cofactor biosysynthesis protein</fullName>
    </submittedName>
</protein>
<dbReference type="GO" id="GO:0030151">
    <property type="term" value="F:molybdenum ion binding"/>
    <property type="evidence" value="ECO:0007669"/>
    <property type="project" value="InterPro"/>
</dbReference>
<dbReference type="Pfam" id="PF03473">
    <property type="entry name" value="MOSC"/>
    <property type="match status" value="1"/>
</dbReference>
<dbReference type="Gene3D" id="2.40.33.20">
    <property type="entry name" value="PK beta-barrel domain-like"/>
    <property type="match status" value="1"/>
</dbReference>
<dbReference type="PANTHER" id="PTHR36930">
    <property type="entry name" value="METAL-SULFUR CLUSTER BIOSYNTHESIS PROTEINS YUAD-RELATED"/>
    <property type="match status" value="1"/>
</dbReference>
<dbReference type="InterPro" id="IPR005302">
    <property type="entry name" value="MoCF_Sase_C"/>
</dbReference>
<dbReference type="GO" id="GO:0003824">
    <property type="term" value="F:catalytic activity"/>
    <property type="evidence" value="ECO:0007669"/>
    <property type="project" value="InterPro"/>
</dbReference>
<name>A0A917FJD0_9GAMM</name>
<dbReference type="Proteomes" id="UP000632858">
    <property type="component" value="Unassembled WGS sequence"/>
</dbReference>
<dbReference type="EMBL" id="BMFO01000002">
    <property type="protein sequence ID" value="GGF88684.1"/>
    <property type="molecule type" value="Genomic_DNA"/>
</dbReference>